<dbReference type="RefSeq" id="WP_070940462.1">
    <property type="nucleotide sequence ID" value="NZ_CP041150.1"/>
</dbReference>
<reference evidence="4 6" key="2">
    <citation type="submission" date="2019-06" db="EMBL/GenBank/DDBJ databases">
        <title>Whole geneome sequnce of Mycobacteroides chelonae M77 isolated from bovine milk from Meghalaya, India.</title>
        <authorList>
            <person name="Vise E."/>
            <person name="Das S."/>
            <person name="Garg A."/>
            <person name="Ghatak S."/>
            <person name="Shakuntala I."/>
            <person name="Milton A.A.P."/>
            <person name="Karam A."/>
            <person name="Sanjukta R."/>
            <person name="Puro K."/>
            <person name="Sen A."/>
        </authorList>
    </citation>
    <scope>NUCLEOTIDE SEQUENCE [LARGE SCALE GENOMIC DNA]</scope>
    <source>
        <strain evidence="4 6">M77</strain>
    </source>
</reference>
<dbReference type="InterPro" id="IPR056271">
    <property type="entry name" value="CDGP_dom"/>
</dbReference>
<reference evidence="3 5" key="1">
    <citation type="submission" date="2016-10" db="EMBL/GenBank/DDBJ databases">
        <title>Evaluation of Human, Veterinary and Environmental Mycobacterium chelonae Isolates by Core Genome Phylogenomic Analysis, Targeted Gene Comparison, and Anti-microbial Susceptibility Patterns: A Tale of Mistaken Identities.</title>
        <authorList>
            <person name="Fogelson S.B."/>
            <person name="Camus A.C."/>
            <person name="Lorenz W."/>
            <person name="Vasireddy R."/>
            <person name="Vasireddy S."/>
            <person name="Smith T."/>
            <person name="Brown-Elliott B.A."/>
            <person name="Wallace R.J.Jr."/>
            <person name="Hasan N.A."/>
            <person name="Reischl U."/>
            <person name="Sanchez S."/>
        </authorList>
    </citation>
    <scope>NUCLEOTIDE SEQUENCE [LARGE SCALE GENOMIC DNA]</scope>
    <source>
        <strain evidence="3 5">15515</strain>
    </source>
</reference>
<keyword evidence="1" id="KW-0732">Signal</keyword>
<accession>A0A1S1LQP0</accession>
<protein>
    <recommendedName>
        <fullName evidence="2">CDGP domain-containing protein</fullName>
    </recommendedName>
</protein>
<sequence length="137" mass="14983">MMRIGKWALPLMVPLAAIALATPANAAPGDPSDMGLPEIFHCQRDAILGLNPSIRQLCDSPVEVSGSGNIAWVRYRTFTHIGGNRTKCQGRIDDYGRYHADGCELSTSYSDPTTVTQRERYIVWADAIPDGEPGHIE</sequence>
<organism evidence="3 5">
    <name type="scientific">Mycobacteroides chelonae</name>
    <name type="common">Mycobacterium chelonae</name>
    <dbReference type="NCBI Taxonomy" id="1774"/>
    <lineage>
        <taxon>Bacteria</taxon>
        <taxon>Bacillati</taxon>
        <taxon>Actinomycetota</taxon>
        <taxon>Actinomycetes</taxon>
        <taxon>Mycobacteriales</taxon>
        <taxon>Mycobacteriaceae</taxon>
        <taxon>Mycobacteroides</taxon>
    </lineage>
</organism>
<evidence type="ECO:0000256" key="1">
    <source>
        <dbReference type="SAM" id="SignalP"/>
    </source>
</evidence>
<evidence type="ECO:0000313" key="3">
    <source>
        <dbReference type="EMBL" id="OHU60661.1"/>
    </source>
</evidence>
<evidence type="ECO:0000313" key="6">
    <source>
        <dbReference type="Proteomes" id="UP000317728"/>
    </source>
</evidence>
<gene>
    <name evidence="3" type="ORF">BKG82_02035</name>
    <name evidence="4" type="ORF">FJK96_20910</name>
</gene>
<evidence type="ECO:0000259" key="2">
    <source>
        <dbReference type="Pfam" id="PF24238"/>
    </source>
</evidence>
<evidence type="ECO:0000313" key="5">
    <source>
        <dbReference type="Proteomes" id="UP000180043"/>
    </source>
</evidence>
<feature type="chain" id="PRO_5044061529" description="CDGP domain-containing protein" evidence="1">
    <location>
        <begin position="27"/>
        <end position="137"/>
    </location>
</feature>
<dbReference type="Proteomes" id="UP000180043">
    <property type="component" value="Unassembled WGS sequence"/>
</dbReference>
<feature type="signal peptide" evidence="1">
    <location>
        <begin position="1"/>
        <end position="26"/>
    </location>
</feature>
<dbReference type="EMBL" id="CP041150">
    <property type="protein sequence ID" value="QDF72374.1"/>
    <property type="molecule type" value="Genomic_DNA"/>
</dbReference>
<dbReference type="Pfam" id="PF24238">
    <property type="entry name" value="CDGP"/>
    <property type="match status" value="1"/>
</dbReference>
<evidence type="ECO:0000313" key="4">
    <source>
        <dbReference type="EMBL" id="QDF72374.1"/>
    </source>
</evidence>
<dbReference type="Proteomes" id="UP000317728">
    <property type="component" value="Chromosome"/>
</dbReference>
<dbReference type="EMBL" id="MLIQ01000008">
    <property type="protein sequence ID" value="OHU60661.1"/>
    <property type="molecule type" value="Genomic_DNA"/>
</dbReference>
<proteinExistence type="predicted"/>
<dbReference type="AlphaFoldDB" id="A0A1S1LQP0"/>
<name>A0A1S1LQP0_MYCCH</name>
<feature type="domain" description="CDGP" evidence="2">
    <location>
        <begin position="42"/>
        <end position="137"/>
    </location>
</feature>